<evidence type="ECO:0000313" key="4">
    <source>
        <dbReference type="Proteomes" id="UP000295388"/>
    </source>
</evidence>
<dbReference type="CDD" id="cd06170">
    <property type="entry name" value="LuxR_C_like"/>
    <property type="match status" value="1"/>
</dbReference>
<accession>A0A4R6K1K2</accession>
<dbReference type="InterPro" id="IPR036388">
    <property type="entry name" value="WH-like_DNA-bd_sf"/>
</dbReference>
<dbReference type="PROSITE" id="PS50043">
    <property type="entry name" value="HTH_LUXR_2"/>
    <property type="match status" value="1"/>
</dbReference>
<dbReference type="PANTHER" id="PTHR45228:SF5">
    <property type="entry name" value="CYCLIC DI-GMP PHOSPHODIESTERASE VC_1348-RELATED"/>
    <property type="match status" value="1"/>
</dbReference>
<comment type="caution">
    <text evidence="3">The sequence shown here is derived from an EMBL/GenBank/DDBJ whole genome shotgun (WGS) entry which is preliminary data.</text>
</comment>
<feature type="domain" description="HD-GYP" evidence="2">
    <location>
        <begin position="251"/>
        <end position="447"/>
    </location>
</feature>
<dbReference type="GO" id="GO:0003677">
    <property type="term" value="F:DNA binding"/>
    <property type="evidence" value="ECO:0007669"/>
    <property type="project" value="InterPro"/>
</dbReference>
<evidence type="ECO:0000259" key="2">
    <source>
        <dbReference type="PROSITE" id="PS51832"/>
    </source>
</evidence>
<evidence type="ECO:0000259" key="1">
    <source>
        <dbReference type="PROSITE" id="PS50043"/>
    </source>
</evidence>
<dbReference type="SMART" id="SM00471">
    <property type="entry name" value="HDc"/>
    <property type="match status" value="1"/>
</dbReference>
<name>A0A4R6K1K2_9ACTN</name>
<evidence type="ECO:0000313" key="3">
    <source>
        <dbReference type="EMBL" id="TDO43074.1"/>
    </source>
</evidence>
<dbReference type="SUPFAM" id="SSF109604">
    <property type="entry name" value="HD-domain/PDEase-like"/>
    <property type="match status" value="1"/>
</dbReference>
<dbReference type="InterPro" id="IPR000792">
    <property type="entry name" value="Tscrpt_reg_LuxR_C"/>
</dbReference>
<dbReference type="SUPFAM" id="SSF46894">
    <property type="entry name" value="C-terminal effector domain of the bipartite response regulators"/>
    <property type="match status" value="1"/>
</dbReference>
<gene>
    <name evidence="3" type="ORF">EV643_1197</name>
</gene>
<dbReference type="OrthoDB" id="9802066at2"/>
<protein>
    <submittedName>
        <fullName evidence="3">HD domain-containing protein</fullName>
    </submittedName>
</protein>
<dbReference type="Gene3D" id="1.10.3210.10">
    <property type="entry name" value="Hypothetical protein af1432"/>
    <property type="match status" value="2"/>
</dbReference>
<dbReference type="InterPro" id="IPR016032">
    <property type="entry name" value="Sig_transdc_resp-reg_C-effctor"/>
</dbReference>
<dbReference type="Pfam" id="PF13487">
    <property type="entry name" value="HD_5"/>
    <property type="match status" value="2"/>
</dbReference>
<dbReference type="Proteomes" id="UP000295388">
    <property type="component" value="Unassembled WGS sequence"/>
</dbReference>
<dbReference type="InterPro" id="IPR052020">
    <property type="entry name" value="Cyclic_di-GMP/3'3'-cGAMP_PDE"/>
</dbReference>
<dbReference type="AlphaFoldDB" id="A0A4R6K1K2"/>
<dbReference type="InterPro" id="IPR037522">
    <property type="entry name" value="HD_GYP_dom"/>
</dbReference>
<dbReference type="RefSeq" id="WP_133803866.1">
    <property type="nucleotide sequence ID" value="NZ_SNWQ01000019.1"/>
</dbReference>
<dbReference type="SMART" id="SM00421">
    <property type="entry name" value="HTH_LUXR"/>
    <property type="match status" value="1"/>
</dbReference>
<keyword evidence="4" id="KW-1185">Reference proteome</keyword>
<dbReference type="InterPro" id="IPR003607">
    <property type="entry name" value="HD/PDEase_dom"/>
</dbReference>
<reference evidence="3 4" key="1">
    <citation type="submission" date="2019-03" db="EMBL/GenBank/DDBJ databases">
        <title>Genomic Encyclopedia of Type Strains, Phase III (KMG-III): the genomes of soil and plant-associated and newly described type strains.</title>
        <authorList>
            <person name="Whitman W."/>
        </authorList>
    </citation>
    <scope>NUCLEOTIDE SEQUENCE [LARGE SCALE GENOMIC DNA]</scope>
    <source>
        <strain evidence="3 4">VKM Ac-2527</strain>
    </source>
</reference>
<feature type="domain" description="HTH luxR-type" evidence="1">
    <location>
        <begin position="443"/>
        <end position="508"/>
    </location>
</feature>
<dbReference type="EMBL" id="SNWQ01000019">
    <property type="protein sequence ID" value="TDO43074.1"/>
    <property type="molecule type" value="Genomic_DNA"/>
</dbReference>
<dbReference type="PRINTS" id="PR00038">
    <property type="entry name" value="HTHLUXR"/>
</dbReference>
<dbReference type="Gene3D" id="1.10.10.10">
    <property type="entry name" value="Winged helix-like DNA-binding domain superfamily/Winged helix DNA-binding domain"/>
    <property type="match status" value="1"/>
</dbReference>
<dbReference type="Pfam" id="PF00196">
    <property type="entry name" value="GerE"/>
    <property type="match status" value="1"/>
</dbReference>
<proteinExistence type="predicted"/>
<organism evidence="3 4">
    <name type="scientific">Kribbella caucasensis</name>
    <dbReference type="NCBI Taxonomy" id="2512215"/>
    <lineage>
        <taxon>Bacteria</taxon>
        <taxon>Bacillati</taxon>
        <taxon>Actinomycetota</taxon>
        <taxon>Actinomycetes</taxon>
        <taxon>Propionibacteriales</taxon>
        <taxon>Kribbellaceae</taxon>
        <taxon>Kribbella</taxon>
    </lineage>
</organism>
<dbReference type="PANTHER" id="PTHR45228">
    <property type="entry name" value="CYCLIC DI-GMP PHOSPHODIESTERASE TM_0186-RELATED"/>
    <property type="match status" value="1"/>
</dbReference>
<dbReference type="CDD" id="cd00077">
    <property type="entry name" value="HDc"/>
    <property type="match status" value="1"/>
</dbReference>
<dbReference type="GO" id="GO:0006355">
    <property type="term" value="P:regulation of DNA-templated transcription"/>
    <property type="evidence" value="ECO:0007669"/>
    <property type="project" value="InterPro"/>
</dbReference>
<sequence>MARDELRLAEPLCALSVTLDLAMAQPLEKSIRSCLVAIRLAQRLGLPAVEQRTVYYATLLRHLGCTATTHEEAHQFGPRAAELRPLAERTDSSDSRATLAILRQIGKGGGVRRLQYFTRVLTAGKTGEAEILLAVCEVGSMLAKRLHLGPEVAAALYQNLERWDGAGSPKGLAGEEIAIATRIAEVATQAVIFTNLGGPEAVQTAFGKRQGGWLDPGVVAVFNPDLLKDLDTIDVWQHALDAEPEPRRHVPADRLDDVARAFAHFVDLKSPYLFGHSTGVADLVDQAAPKLRLDDDQRAIVRQAAYLHDLGRAAVPTSVWERKSELRRADWEQVRLHPYHSERILARSTALEPVAALVGLHHERLDGSGYPKQSKAGELPVGARLLAVADVYQALTQSRPHRPARSPAAAADAVLAEVAAGRLDGDCARAVLEAAGQQVPGRLTSRPAGLSEREVQVLRLVACGRSNAEIARELVVSPRTAEHHVQHIYGKIGVSTRAAAALFAMQNGLFTP</sequence>
<dbReference type="PROSITE" id="PS51832">
    <property type="entry name" value="HD_GYP"/>
    <property type="match status" value="1"/>
</dbReference>